<proteinExistence type="evidence at transcript level"/>
<feature type="region of interest" description="Disordered" evidence="1">
    <location>
        <begin position="71"/>
        <end position="117"/>
    </location>
</feature>
<sequence length="117" mass="12944">MSGRNGDMFVTLAVAALFALQAAAEPPEDPKCQYAWASLGTSGGDLRIHDGKPGQGAVAWGSFQNDIHFSGKAKGSSCETQMPMVVQEDQERKKKKRRREKDSLNTSRRRRKGTKYK</sequence>
<feature type="signal peptide" evidence="2">
    <location>
        <begin position="1"/>
        <end position="24"/>
    </location>
</feature>
<dbReference type="EMBL" id="GANP01015722">
    <property type="protein sequence ID" value="JAB68746.1"/>
    <property type="molecule type" value="mRNA"/>
</dbReference>
<accession>V5IBB6</accession>
<name>V5IBB6_IXORI</name>
<dbReference type="AlphaFoldDB" id="V5IBB6"/>
<organism evidence="3">
    <name type="scientific">Ixodes ricinus</name>
    <name type="common">Common tick</name>
    <name type="synonym">Acarus ricinus</name>
    <dbReference type="NCBI Taxonomy" id="34613"/>
    <lineage>
        <taxon>Eukaryota</taxon>
        <taxon>Metazoa</taxon>
        <taxon>Ecdysozoa</taxon>
        <taxon>Arthropoda</taxon>
        <taxon>Chelicerata</taxon>
        <taxon>Arachnida</taxon>
        <taxon>Acari</taxon>
        <taxon>Parasitiformes</taxon>
        <taxon>Ixodida</taxon>
        <taxon>Ixodoidea</taxon>
        <taxon>Ixodidae</taxon>
        <taxon>Ixodinae</taxon>
        <taxon>Ixodes</taxon>
    </lineage>
</organism>
<protein>
    <submittedName>
        <fullName evidence="3">Putative secreted protein</fullName>
    </submittedName>
</protein>
<evidence type="ECO:0000256" key="2">
    <source>
        <dbReference type="SAM" id="SignalP"/>
    </source>
</evidence>
<evidence type="ECO:0000313" key="3">
    <source>
        <dbReference type="EMBL" id="JAB68746.1"/>
    </source>
</evidence>
<reference evidence="3" key="1">
    <citation type="journal article" date="2015" name="Sci. Rep.">
        <title>Tissue- and time-dependent transcription in Ixodes ricinus salivary glands and midguts when blood feeding on the vertebrate host.</title>
        <authorList>
            <person name="Kotsyfakis M."/>
            <person name="Schwarz A."/>
            <person name="Erhart J."/>
            <person name="Ribeiro J.M."/>
        </authorList>
    </citation>
    <scope>NUCLEOTIDE SEQUENCE</scope>
    <source>
        <tissue evidence="3">Salivary gland and midgut</tissue>
    </source>
</reference>
<evidence type="ECO:0000256" key="1">
    <source>
        <dbReference type="SAM" id="MobiDB-lite"/>
    </source>
</evidence>
<keyword evidence="2" id="KW-0732">Signal</keyword>
<feature type="chain" id="PRO_5004736733" evidence="2">
    <location>
        <begin position="25"/>
        <end position="117"/>
    </location>
</feature>
<feature type="compositionally biased region" description="Basic residues" evidence="1">
    <location>
        <begin position="107"/>
        <end position="117"/>
    </location>
</feature>
<dbReference type="InterPro" id="IPR043040">
    <property type="entry name" value="PLipase_B-like_dom1"/>
</dbReference>
<dbReference type="Gene3D" id="2.10.70.60">
    <property type="entry name" value="Phospholipase B-like, domain 1"/>
    <property type="match status" value="1"/>
</dbReference>